<evidence type="ECO:0000313" key="4">
    <source>
        <dbReference type="EMBL" id="MDQ9126170.1"/>
    </source>
</evidence>
<name>A0AAJ1YCW9_SERFO</name>
<dbReference type="InterPro" id="IPR050325">
    <property type="entry name" value="Prot/Nucl_acid_deglycase"/>
</dbReference>
<organism evidence="4 5">
    <name type="scientific">Serratia fonticola</name>
    <dbReference type="NCBI Taxonomy" id="47917"/>
    <lineage>
        <taxon>Bacteria</taxon>
        <taxon>Pseudomonadati</taxon>
        <taxon>Pseudomonadota</taxon>
        <taxon>Gammaproteobacteria</taxon>
        <taxon>Enterobacterales</taxon>
        <taxon>Yersiniaceae</taxon>
        <taxon>Serratia</taxon>
    </lineage>
</organism>
<keyword evidence="4" id="KW-0315">Glutamine amidotransferase</keyword>
<dbReference type="GO" id="GO:0019172">
    <property type="term" value="F:glyoxalase III activity"/>
    <property type="evidence" value="ECO:0007669"/>
    <property type="project" value="TreeGrafter"/>
</dbReference>
<comment type="similarity">
    <text evidence="3">Belongs to the peptidase C56 family. HSP31-like subfamily.</text>
</comment>
<evidence type="ECO:0000256" key="3">
    <source>
        <dbReference type="ARBA" id="ARBA00038493"/>
    </source>
</evidence>
<sequence>MSTSTRKVLFVMSEAAQIVGKDGKSREAGYWLEEFAIPYQMMKASGWHVDIATPLGEKPTADPASFAVDNDGKCHLWPDDKTFRTALATKESAIDNGQVLSLRNLPDRFFTAYDGVFFPGGYSPMVDLTQCRLTANILSLFHAAKKPTALFCHAPVALLSATLLPSFLYRGYRVTSFSTSEEQDTEIGQQLEITAEEALVNAGIIFEKGTDWLPFAIIDRELITGQNTASTKIVAKIFISALNRMYK</sequence>
<dbReference type="InterPro" id="IPR029062">
    <property type="entry name" value="Class_I_gatase-like"/>
</dbReference>
<keyword evidence="1" id="KW-0346">Stress response</keyword>
<comment type="caution">
    <text evidence="4">The sequence shown here is derived from an EMBL/GenBank/DDBJ whole genome shotgun (WGS) entry which is preliminary data.</text>
</comment>
<dbReference type="SUPFAM" id="SSF52317">
    <property type="entry name" value="Class I glutamine amidotransferase-like"/>
    <property type="match status" value="1"/>
</dbReference>
<dbReference type="GO" id="GO:0019243">
    <property type="term" value="P:methylglyoxal catabolic process to D-lactate via S-lactoyl-glutathione"/>
    <property type="evidence" value="ECO:0007669"/>
    <property type="project" value="TreeGrafter"/>
</dbReference>
<protein>
    <submittedName>
        <fullName evidence="4">Type 1 glutamine amidotransferase domain-containing protein</fullName>
    </submittedName>
</protein>
<reference evidence="4" key="1">
    <citation type="submission" date="2023-08" db="EMBL/GenBank/DDBJ databases">
        <title>The Comparative Genomic Analysis of Yersiniaceae from Polar Regions.</title>
        <authorList>
            <person name="Goncharov A."/>
            <person name="Aslanov B."/>
            <person name="Kolodzhieva V."/>
            <person name="Azarov D."/>
            <person name="Mochov A."/>
            <person name="Lebedeva E."/>
        </authorList>
    </citation>
    <scope>NUCLEOTIDE SEQUENCE</scope>
    <source>
        <strain evidence="4">Vf</strain>
    </source>
</reference>
<evidence type="ECO:0000256" key="1">
    <source>
        <dbReference type="ARBA" id="ARBA00023016"/>
    </source>
</evidence>
<dbReference type="InterPro" id="IPR032633">
    <property type="entry name" value="ThiJ-like"/>
</dbReference>
<dbReference type="CDD" id="cd03141">
    <property type="entry name" value="GATase1_Hsp31_like"/>
    <property type="match status" value="1"/>
</dbReference>
<dbReference type="AlphaFoldDB" id="A0AAJ1YCW9"/>
<dbReference type="Gene3D" id="3.40.50.880">
    <property type="match status" value="1"/>
</dbReference>
<dbReference type="RefSeq" id="WP_309046938.1">
    <property type="nucleotide sequence ID" value="NZ_JAVIGA010000005.1"/>
</dbReference>
<dbReference type="Pfam" id="PF17124">
    <property type="entry name" value="ThiJ_like"/>
    <property type="match status" value="1"/>
</dbReference>
<keyword evidence="2" id="KW-0456">Lyase</keyword>
<gene>
    <name evidence="4" type="ORF">RDT67_07000</name>
</gene>
<dbReference type="PANTHER" id="PTHR48094">
    <property type="entry name" value="PROTEIN/NUCLEIC ACID DEGLYCASE DJ-1-RELATED"/>
    <property type="match status" value="1"/>
</dbReference>
<evidence type="ECO:0000256" key="2">
    <source>
        <dbReference type="ARBA" id="ARBA00023239"/>
    </source>
</evidence>
<dbReference type="GO" id="GO:0005737">
    <property type="term" value="C:cytoplasm"/>
    <property type="evidence" value="ECO:0007669"/>
    <property type="project" value="TreeGrafter"/>
</dbReference>
<dbReference type="EMBL" id="JAVIGA010000005">
    <property type="protein sequence ID" value="MDQ9126170.1"/>
    <property type="molecule type" value="Genomic_DNA"/>
</dbReference>
<dbReference type="PANTHER" id="PTHR48094:SF11">
    <property type="entry name" value="GLUTATHIONE-INDEPENDENT GLYOXALASE HSP31-RELATED"/>
    <property type="match status" value="1"/>
</dbReference>
<proteinExistence type="inferred from homology"/>
<evidence type="ECO:0000313" key="5">
    <source>
        <dbReference type="Proteomes" id="UP001224622"/>
    </source>
</evidence>
<accession>A0AAJ1YCW9</accession>
<dbReference type="Proteomes" id="UP001224622">
    <property type="component" value="Unassembled WGS sequence"/>
</dbReference>